<dbReference type="GO" id="GO:0046961">
    <property type="term" value="F:proton-transporting ATPase activity, rotational mechanism"/>
    <property type="evidence" value="ECO:0007669"/>
    <property type="project" value="TreeGrafter"/>
</dbReference>
<evidence type="ECO:0000313" key="16">
    <source>
        <dbReference type="Proteomes" id="UP000809273"/>
    </source>
</evidence>
<evidence type="ECO:0000256" key="9">
    <source>
        <dbReference type="ARBA" id="ARBA00023310"/>
    </source>
</evidence>
<keyword evidence="8 12" id="KW-0472">Membrane</keyword>
<comment type="function">
    <text evidence="12">Component of the F(0) channel, it forms part of the peripheral stalk, linking F(1) to F(0).</text>
</comment>
<dbReference type="HAMAP" id="MF_01398">
    <property type="entry name" value="ATP_synth_b_bprime"/>
    <property type="match status" value="1"/>
</dbReference>
<dbReference type="Pfam" id="PF00430">
    <property type="entry name" value="ATP-synt_B"/>
    <property type="match status" value="1"/>
</dbReference>
<keyword evidence="12" id="KW-1003">Cell membrane</keyword>
<feature type="transmembrane region" description="Helical" evidence="12">
    <location>
        <begin position="64"/>
        <end position="83"/>
    </location>
</feature>
<dbReference type="AlphaFoldDB" id="A0A9D8PNS2"/>
<comment type="subcellular location">
    <subcellularLocation>
        <location evidence="12">Cell membrane</location>
        <topology evidence="12">Single-pass membrane protein</topology>
    </subcellularLocation>
    <subcellularLocation>
        <location evidence="11">Endomembrane system</location>
        <topology evidence="11">Single-pass membrane protein</topology>
    </subcellularLocation>
</comment>
<proteinExistence type="inferred from homology"/>
<dbReference type="GO" id="GO:0046933">
    <property type="term" value="F:proton-transporting ATP synthase activity, rotational mechanism"/>
    <property type="evidence" value="ECO:0007669"/>
    <property type="project" value="UniProtKB-UniRule"/>
</dbReference>
<evidence type="ECO:0000256" key="3">
    <source>
        <dbReference type="ARBA" id="ARBA00022547"/>
    </source>
</evidence>
<evidence type="ECO:0000256" key="1">
    <source>
        <dbReference type="ARBA" id="ARBA00005513"/>
    </source>
</evidence>
<keyword evidence="9 12" id="KW-0066">ATP synthesis</keyword>
<accession>A0A9D8PNS2</accession>
<evidence type="ECO:0000256" key="5">
    <source>
        <dbReference type="ARBA" id="ARBA00022781"/>
    </source>
</evidence>
<organism evidence="15 16">
    <name type="scientific">Candidatus Zymogenus saltonus</name>
    <dbReference type="NCBI Taxonomy" id="2844893"/>
    <lineage>
        <taxon>Bacteria</taxon>
        <taxon>Deltaproteobacteria</taxon>
        <taxon>Candidatus Zymogenia</taxon>
        <taxon>Candidatus Zymogeniales</taxon>
        <taxon>Candidatus Zymogenaceae</taxon>
        <taxon>Candidatus Zymogenus</taxon>
    </lineage>
</organism>
<feature type="coiled-coil region" evidence="14">
    <location>
        <begin position="94"/>
        <end position="157"/>
    </location>
</feature>
<keyword evidence="2 12" id="KW-0813">Transport</keyword>
<comment type="caution">
    <text evidence="15">The sequence shown here is derived from an EMBL/GenBank/DDBJ whole genome shotgun (WGS) entry which is preliminary data.</text>
</comment>
<evidence type="ECO:0000256" key="10">
    <source>
        <dbReference type="ARBA" id="ARBA00025198"/>
    </source>
</evidence>
<evidence type="ECO:0000256" key="13">
    <source>
        <dbReference type="RuleBase" id="RU003848"/>
    </source>
</evidence>
<evidence type="ECO:0000313" key="15">
    <source>
        <dbReference type="EMBL" id="MBN1573544.1"/>
    </source>
</evidence>
<keyword evidence="3 12" id="KW-0138">CF(0)</keyword>
<sequence length="222" mass="25450">MNLKIKLTRSLTVLIIFAVVSISLALYTTLLANGVVSIDAMQNVAFLKKFALSLESDINRFEDFAWRIANFSILIIILHVVLTEKIIDFFSNRKKAIREALDDAAESKINAEKRYQEITAKFSKVKKEVEELRTTFLEEGKRERQRLIETAAKEAEKIRLMAEKSIEHELIMAKQAIKTETVDLALSIAEQILKKNIKKKDISRMTNEYIENTISEKTAKLT</sequence>
<dbReference type="GO" id="GO:0012505">
    <property type="term" value="C:endomembrane system"/>
    <property type="evidence" value="ECO:0007669"/>
    <property type="project" value="UniProtKB-SubCell"/>
</dbReference>
<evidence type="ECO:0000256" key="2">
    <source>
        <dbReference type="ARBA" id="ARBA00022448"/>
    </source>
</evidence>
<dbReference type="InterPro" id="IPR050059">
    <property type="entry name" value="ATP_synthase_B_chain"/>
</dbReference>
<comment type="subunit">
    <text evidence="12">F-type ATPases have 2 components, F(1) - the catalytic core - and F(0) - the membrane proton channel. F(1) has five subunits: alpha(3), beta(3), gamma(1), delta(1), epsilon(1). F(0) has three main subunits: a(1), b(2) and c(10-14). The alpha and beta chains form an alternating ring which encloses part of the gamma chain. F(1) is attached to F(0) by a central stalk formed by the gamma and epsilon chains, while a peripheral stalk is formed by the delta and b chains.</text>
</comment>
<protein>
    <recommendedName>
        <fullName evidence="12">ATP synthase subunit b</fullName>
    </recommendedName>
    <alternativeName>
        <fullName evidence="12">ATP synthase F(0) sector subunit b</fullName>
    </alternativeName>
    <alternativeName>
        <fullName evidence="12">ATPase subunit I</fullName>
    </alternativeName>
    <alternativeName>
        <fullName evidence="12">F-type ATPase subunit b</fullName>
        <shortName evidence="12">F-ATPase subunit b</shortName>
    </alternativeName>
</protein>
<dbReference type="Proteomes" id="UP000809273">
    <property type="component" value="Unassembled WGS sequence"/>
</dbReference>
<evidence type="ECO:0000256" key="7">
    <source>
        <dbReference type="ARBA" id="ARBA00023065"/>
    </source>
</evidence>
<dbReference type="InterPro" id="IPR002146">
    <property type="entry name" value="ATP_synth_b/b'su_bac/chlpt"/>
</dbReference>
<dbReference type="EMBL" id="JAFGIX010000052">
    <property type="protein sequence ID" value="MBN1573544.1"/>
    <property type="molecule type" value="Genomic_DNA"/>
</dbReference>
<keyword evidence="6 12" id="KW-1133">Transmembrane helix</keyword>
<evidence type="ECO:0000256" key="8">
    <source>
        <dbReference type="ARBA" id="ARBA00023136"/>
    </source>
</evidence>
<gene>
    <name evidence="12" type="primary">atpF</name>
    <name evidence="15" type="ORF">JW984_10150</name>
</gene>
<keyword evidence="14" id="KW-0175">Coiled coil</keyword>
<evidence type="ECO:0000256" key="4">
    <source>
        <dbReference type="ARBA" id="ARBA00022692"/>
    </source>
</evidence>
<comment type="function">
    <text evidence="10 12">F(1)F(0) ATP synthase produces ATP from ADP in the presence of a proton or sodium gradient. F-type ATPases consist of two structural domains, F(1) containing the extramembraneous catalytic core and F(0) containing the membrane proton channel, linked together by a central stalk and a peripheral stalk. During catalysis, ATP synthesis in the catalytic domain of F(1) is coupled via a rotary mechanism of the central stalk subunits to proton translocation.</text>
</comment>
<reference evidence="15" key="1">
    <citation type="journal article" date="2021" name="Environ. Microbiol.">
        <title>Genomic characterization of three novel Desulfobacterota classes expand the metabolic and phylogenetic diversity of the phylum.</title>
        <authorList>
            <person name="Murphy C.L."/>
            <person name="Biggerstaff J."/>
            <person name="Eichhorn A."/>
            <person name="Ewing E."/>
            <person name="Shahan R."/>
            <person name="Soriano D."/>
            <person name="Stewart S."/>
            <person name="VanMol K."/>
            <person name="Walker R."/>
            <person name="Walters P."/>
            <person name="Elshahed M.S."/>
            <person name="Youssef N.H."/>
        </authorList>
    </citation>
    <scope>NUCLEOTIDE SEQUENCE</scope>
    <source>
        <strain evidence="15">Zod_Metabat.24</strain>
    </source>
</reference>
<feature type="transmembrane region" description="Helical" evidence="12">
    <location>
        <begin position="12"/>
        <end position="32"/>
    </location>
</feature>
<name>A0A9D8PNS2_9DELT</name>
<evidence type="ECO:0000256" key="14">
    <source>
        <dbReference type="SAM" id="Coils"/>
    </source>
</evidence>
<evidence type="ECO:0000256" key="11">
    <source>
        <dbReference type="ARBA" id="ARBA00037847"/>
    </source>
</evidence>
<evidence type="ECO:0000256" key="6">
    <source>
        <dbReference type="ARBA" id="ARBA00022989"/>
    </source>
</evidence>
<keyword evidence="4 12" id="KW-0812">Transmembrane</keyword>
<reference evidence="15" key="2">
    <citation type="submission" date="2021-01" db="EMBL/GenBank/DDBJ databases">
        <authorList>
            <person name="Hahn C.R."/>
            <person name="Youssef N.H."/>
            <person name="Elshahed M."/>
        </authorList>
    </citation>
    <scope>NUCLEOTIDE SEQUENCE</scope>
    <source>
        <strain evidence="15">Zod_Metabat.24</strain>
    </source>
</reference>
<evidence type="ECO:0000256" key="12">
    <source>
        <dbReference type="HAMAP-Rule" id="MF_01398"/>
    </source>
</evidence>
<comment type="caution">
    <text evidence="12">Lacks conserved residue(s) required for the propagation of feature annotation.</text>
</comment>
<dbReference type="PANTHER" id="PTHR33445">
    <property type="entry name" value="ATP SYNTHASE SUBUNIT B', CHLOROPLASTIC"/>
    <property type="match status" value="1"/>
</dbReference>
<dbReference type="GO" id="GO:0005886">
    <property type="term" value="C:plasma membrane"/>
    <property type="evidence" value="ECO:0007669"/>
    <property type="project" value="UniProtKB-SubCell"/>
</dbReference>
<keyword evidence="7 12" id="KW-0406">Ion transport</keyword>
<comment type="similarity">
    <text evidence="1 12 13">Belongs to the ATPase B chain family.</text>
</comment>
<dbReference type="PANTHER" id="PTHR33445:SF1">
    <property type="entry name" value="ATP SYNTHASE SUBUNIT B"/>
    <property type="match status" value="1"/>
</dbReference>
<dbReference type="GO" id="GO:0045259">
    <property type="term" value="C:proton-transporting ATP synthase complex"/>
    <property type="evidence" value="ECO:0007669"/>
    <property type="project" value="UniProtKB-KW"/>
</dbReference>
<keyword evidence="5 12" id="KW-0375">Hydrogen ion transport</keyword>
<dbReference type="CDD" id="cd06503">
    <property type="entry name" value="ATP-synt_Fo_b"/>
    <property type="match status" value="1"/>
</dbReference>